<dbReference type="Proteomes" id="UP000236248">
    <property type="component" value="Chromosome NCAV"/>
</dbReference>
<name>A0A2K5AQG2_9ARCH</name>
<evidence type="ECO:0000259" key="1">
    <source>
        <dbReference type="Pfam" id="PF00596"/>
    </source>
</evidence>
<dbReference type="UniPathway" id="UPA00071"/>
<dbReference type="Gene3D" id="3.40.225.10">
    <property type="entry name" value="Class II aldolase/adducin N-terminal domain"/>
    <property type="match status" value="1"/>
</dbReference>
<dbReference type="GeneID" id="41594751"/>
<dbReference type="SUPFAM" id="SSF53639">
    <property type="entry name" value="AraD/HMP-PK domain-like"/>
    <property type="match status" value="1"/>
</dbReference>
<organism evidence="2 3">
    <name type="scientific">Candidatus Nitrosocaldus cavascurensis</name>
    <dbReference type="NCBI Taxonomy" id="2058097"/>
    <lineage>
        <taxon>Archaea</taxon>
        <taxon>Nitrososphaerota</taxon>
        <taxon>Nitrososphaeria</taxon>
        <taxon>Candidatus Nitrosocaldales</taxon>
        <taxon>Candidatus Nitrosocaldaceae</taxon>
        <taxon>Candidatus Nitrosocaldus</taxon>
    </lineage>
</organism>
<reference evidence="3" key="1">
    <citation type="submission" date="2018-01" db="EMBL/GenBank/DDBJ databases">
        <authorList>
            <person name="Kerou L M."/>
        </authorList>
    </citation>
    <scope>NUCLEOTIDE SEQUENCE [LARGE SCALE GENOMIC DNA]</scope>
    <source>
        <strain evidence="3">SCU2</strain>
    </source>
</reference>
<keyword evidence="3" id="KW-1185">Reference proteome</keyword>
<sequence length="221" mass="24568">MGMSIYFLGNSFCRLCHSSMDSLLRELDVCSRGLILKGLLLLKHGASARLPGSSRVIFKGPEGFEEYAIDQDAKDGDYASHISIYRRRQDINAVFHARSPVIYAATRDGIIDTVHAEATLVLSDIIIVNDGSSESIGMASLGEPLRPVRIIVYRDEVYSMGACIHEARAFMEIMDEWARVKVIANVFGGARYPITLERLRSLGARYARAIKFGGRSIVRHM</sequence>
<dbReference type="InterPro" id="IPR001303">
    <property type="entry name" value="Aldolase_II/adducin_N"/>
</dbReference>
<dbReference type="EMBL" id="LT981265">
    <property type="protein sequence ID" value="SPC33865.1"/>
    <property type="molecule type" value="Genomic_DNA"/>
</dbReference>
<dbReference type="InterPro" id="IPR036409">
    <property type="entry name" value="Aldolase_II/adducin_N_sf"/>
</dbReference>
<dbReference type="Pfam" id="PF00596">
    <property type="entry name" value="Aldolase_II"/>
    <property type="match status" value="1"/>
</dbReference>
<dbReference type="AlphaFoldDB" id="A0A2K5AQG2"/>
<evidence type="ECO:0000313" key="2">
    <source>
        <dbReference type="EMBL" id="SPC33865.1"/>
    </source>
</evidence>
<dbReference type="KEGG" id="ncv:NCAV_0684"/>
<proteinExistence type="predicted"/>
<feature type="domain" description="Class II aldolase/adducin N-terminal" evidence="1">
    <location>
        <begin position="77"/>
        <end position="181"/>
    </location>
</feature>
<gene>
    <name evidence="2" type="ORF">NCAV_0684</name>
</gene>
<accession>A0A2K5AQG2</accession>
<protein>
    <submittedName>
        <fullName evidence="2">Class II aldolase/adducin family protein</fullName>
    </submittedName>
</protein>
<dbReference type="RefSeq" id="WP_103287352.1">
    <property type="nucleotide sequence ID" value="NZ_LT981265.1"/>
</dbReference>
<evidence type="ECO:0000313" key="3">
    <source>
        <dbReference type="Proteomes" id="UP000236248"/>
    </source>
</evidence>